<evidence type="ECO:0000259" key="2">
    <source>
        <dbReference type="Pfam" id="PF11827"/>
    </source>
</evidence>
<dbReference type="OrthoDB" id="5513217at2"/>
<keyword evidence="4" id="KW-1185">Reference proteome</keyword>
<evidence type="ECO:0000256" key="1">
    <source>
        <dbReference type="SAM" id="SignalP"/>
    </source>
</evidence>
<dbReference type="InterPro" id="IPR021782">
    <property type="entry name" value="DUF3347"/>
</dbReference>
<feature type="signal peptide" evidence="1">
    <location>
        <begin position="1"/>
        <end position="19"/>
    </location>
</feature>
<sequence length="167" mass="17943">MKTTIIIGILALVSCGVQAQHDHAQHSAATQEAAPTFKDAKLSTAYGDYLKLKDALVASKADAAKDAAAALQKSLTAVPNSKKTIEHATKIAATSDLSEQRKTFSQLSNEMKTLVTGSLSAGALYLEYCPMANNNQGAYWLSNEKQIKNPYFGDMMLRCGSVKETIQ</sequence>
<dbReference type="RefSeq" id="WP_079685083.1">
    <property type="nucleotide sequence ID" value="NZ_FUZU01000001.1"/>
</dbReference>
<feature type="domain" description="DUF3347" evidence="2">
    <location>
        <begin position="46"/>
        <end position="117"/>
    </location>
</feature>
<accession>A0A1T5IVV6</accession>
<dbReference type="Pfam" id="PF11827">
    <property type="entry name" value="DUF3347"/>
    <property type="match status" value="1"/>
</dbReference>
<dbReference type="AlphaFoldDB" id="A0A1T5IVV6"/>
<proteinExistence type="predicted"/>
<dbReference type="Proteomes" id="UP000190961">
    <property type="component" value="Unassembled WGS sequence"/>
</dbReference>
<protein>
    <recommendedName>
        <fullName evidence="2">DUF3347 domain-containing protein</fullName>
    </recommendedName>
</protein>
<keyword evidence="1" id="KW-0732">Signal</keyword>
<reference evidence="3 4" key="1">
    <citation type="submission" date="2017-02" db="EMBL/GenBank/DDBJ databases">
        <authorList>
            <person name="Peterson S.W."/>
        </authorList>
    </citation>
    <scope>NUCLEOTIDE SEQUENCE [LARGE SCALE GENOMIC DNA]</scope>
    <source>
        <strain evidence="3 4">DSM 25262</strain>
    </source>
</reference>
<gene>
    <name evidence="3" type="ORF">SAMN05660236_0460</name>
</gene>
<dbReference type="PROSITE" id="PS51257">
    <property type="entry name" value="PROKAR_LIPOPROTEIN"/>
    <property type="match status" value="1"/>
</dbReference>
<organism evidence="3 4">
    <name type="scientific">Ohtaekwangia koreensis</name>
    <dbReference type="NCBI Taxonomy" id="688867"/>
    <lineage>
        <taxon>Bacteria</taxon>
        <taxon>Pseudomonadati</taxon>
        <taxon>Bacteroidota</taxon>
        <taxon>Cytophagia</taxon>
        <taxon>Cytophagales</taxon>
        <taxon>Fulvivirgaceae</taxon>
        <taxon>Ohtaekwangia</taxon>
    </lineage>
</organism>
<evidence type="ECO:0000313" key="4">
    <source>
        <dbReference type="Proteomes" id="UP000190961"/>
    </source>
</evidence>
<name>A0A1T5IVV6_9BACT</name>
<feature type="chain" id="PRO_5012188491" description="DUF3347 domain-containing protein" evidence="1">
    <location>
        <begin position="20"/>
        <end position="167"/>
    </location>
</feature>
<dbReference type="EMBL" id="FUZU01000001">
    <property type="protein sequence ID" value="SKC43254.1"/>
    <property type="molecule type" value="Genomic_DNA"/>
</dbReference>
<dbReference type="STRING" id="688867.SAMN05660236_0460"/>
<evidence type="ECO:0000313" key="3">
    <source>
        <dbReference type="EMBL" id="SKC43254.1"/>
    </source>
</evidence>